<proteinExistence type="predicted"/>
<feature type="compositionally biased region" description="Low complexity" evidence="1">
    <location>
        <begin position="40"/>
        <end position="51"/>
    </location>
</feature>
<dbReference type="EMBL" id="CAXLJM020000075">
    <property type="protein sequence ID" value="CAL8128625.1"/>
    <property type="molecule type" value="Genomic_DNA"/>
</dbReference>
<evidence type="ECO:0000313" key="3">
    <source>
        <dbReference type="Proteomes" id="UP001642540"/>
    </source>
</evidence>
<keyword evidence="3" id="KW-1185">Reference proteome</keyword>
<feature type="region of interest" description="Disordered" evidence="1">
    <location>
        <begin position="478"/>
        <end position="502"/>
    </location>
</feature>
<name>A0ABP1RHZ3_9HEXA</name>
<dbReference type="Proteomes" id="UP001642540">
    <property type="component" value="Unassembled WGS sequence"/>
</dbReference>
<comment type="caution">
    <text evidence="2">The sequence shown here is derived from an EMBL/GenBank/DDBJ whole genome shotgun (WGS) entry which is preliminary data.</text>
</comment>
<feature type="region of interest" description="Disordered" evidence="1">
    <location>
        <begin position="436"/>
        <end position="457"/>
    </location>
</feature>
<organism evidence="2 3">
    <name type="scientific">Orchesella dallaii</name>
    <dbReference type="NCBI Taxonomy" id="48710"/>
    <lineage>
        <taxon>Eukaryota</taxon>
        <taxon>Metazoa</taxon>
        <taxon>Ecdysozoa</taxon>
        <taxon>Arthropoda</taxon>
        <taxon>Hexapoda</taxon>
        <taxon>Collembola</taxon>
        <taxon>Entomobryomorpha</taxon>
        <taxon>Entomobryoidea</taxon>
        <taxon>Orchesellidae</taxon>
        <taxon>Orchesellinae</taxon>
        <taxon>Orchesella</taxon>
    </lineage>
</organism>
<feature type="compositionally biased region" description="Basic and acidic residues" evidence="1">
    <location>
        <begin position="94"/>
        <end position="107"/>
    </location>
</feature>
<reference evidence="2 3" key="1">
    <citation type="submission" date="2024-08" db="EMBL/GenBank/DDBJ databases">
        <authorList>
            <person name="Cucini C."/>
            <person name="Frati F."/>
        </authorList>
    </citation>
    <scope>NUCLEOTIDE SEQUENCE [LARGE SCALE GENOMIC DNA]</scope>
</reference>
<feature type="region of interest" description="Disordered" evidence="1">
    <location>
        <begin position="343"/>
        <end position="364"/>
    </location>
</feature>
<protein>
    <submittedName>
        <fullName evidence="2">Uncharacterized protein</fullName>
    </submittedName>
</protein>
<feature type="region of interest" description="Disordered" evidence="1">
    <location>
        <begin position="91"/>
        <end position="114"/>
    </location>
</feature>
<gene>
    <name evidence="2" type="ORF">ODALV1_LOCUS22393</name>
</gene>
<feature type="compositionally biased region" description="Low complexity" evidence="1">
    <location>
        <begin position="347"/>
        <end position="357"/>
    </location>
</feature>
<sequence length="502" mass="57730">MSPMFSLTHNAATTTTVHSPTAQPSLSTVPYLPHLQSYSTTTVPTSASTQTPAITTQQVNPPTQYEPHHDNYYQQLAYAYQDAIQQNHNLNQQSKEKDNKHQAEVKSLKSSVSAKEKEIGELKGELETLKSISPKVTKKHLSLLESLVTENKELLEKNKELTSKQIQPTFFGERTEWEVKFHNVASKLKRSCHENKSLMNRNDSLEDTLRVIQTELMKLNNELKTSEEENKNLKASETRLHSLIVSSKLRNEQLSRRVSILNNDNQKLTNHISGAELQKQELEQELRDLKDINTYQAHKFKIERQSLKKMLNTLEMEKQSLVERIKRLECENQDRDTVQSELEQLKKSSSSQQQKLQQKLDRESERLREVVKTVNDKSAEIEMLKRDSKNNMASLQEKHENFKIYYVSKMKKNHEELMAALRLRAAKSLLQCESPTKLDTNHRDNDINDGENSSRKKIRLNEAPVNLNPIDVVDETADIENQNGKRGRKDAAISELANGELQ</sequence>
<accession>A0ABP1RHZ3</accession>
<evidence type="ECO:0000313" key="2">
    <source>
        <dbReference type="EMBL" id="CAL8128625.1"/>
    </source>
</evidence>
<evidence type="ECO:0000256" key="1">
    <source>
        <dbReference type="SAM" id="MobiDB-lite"/>
    </source>
</evidence>
<feature type="compositionally biased region" description="Polar residues" evidence="1">
    <location>
        <begin position="52"/>
        <end position="63"/>
    </location>
</feature>
<feature type="region of interest" description="Disordered" evidence="1">
    <location>
        <begin position="40"/>
        <end position="68"/>
    </location>
</feature>